<keyword evidence="2" id="KW-0472">Membrane</keyword>
<feature type="transmembrane region" description="Helical" evidence="2">
    <location>
        <begin position="268"/>
        <end position="286"/>
    </location>
</feature>
<evidence type="ECO:0000313" key="4">
    <source>
        <dbReference type="Proteomes" id="UP000807353"/>
    </source>
</evidence>
<feature type="transmembrane region" description="Helical" evidence="2">
    <location>
        <begin position="20"/>
        <end position="49"/>
    </location>
</feature>
<feature type="transmembrane region" description="Helical" evidence="2">
    <location>
        <begin position="115"/>
        <end position="134"/>
    </location>
</feature>
<evidence type="ECO:0000313" key="3">
    <source>
        <dbReference type="EMBL" id="KAF9469466.1"/>
    </source>
</evidence>
<feature type="transmembrane region" description="Helical" evidence="2">
    <location>
        <begin position="61"/>
        <end position="80"/>
    </location>
</feature>
<dbReference type="OrthoDB" id="2884172at2759"/>
<evidence type="ECO:0000256" key="1">
    <source>
        <dbReference type="SAM" id="MobiDB-lite"/>
    </source>
</evidence>
<name>A0A9P5YIU1_9AGAR</name>
<feature type="transmembrane region" description="Helical" evidence="2">
    <location>
        <begin position="146"/>
        <end position="171"/>
    </location>
</feature>
<evidence type="ECO:0000256" key="2">
    <source>
        <dbReference type="SAM" id="Phobius"/>
    </source>
</evidence>
<comment type="caution">
    <text evidence="3">The sequence shown here is derived from an EMBL/GenBank/DDBJ whole genome shotgun (WGS) entry which is preliminary data.</text>
</comment>
<protein>
    <submittedName>
        <fullName evidence="3">Uncharacterized protein</fullName>
    </submittedName>
</protein>
<dbReference type="Proteomes" id="UP000807353">
    <property type="component" value="Unassembled WGS sequence"/>
</dbReference>
<feature type="transmembrane region" description="Helical" evidence="2">
    <location>
        <begin position="226"/>
        <end position="248"/>
    </location>
</feature>
<proteinExistence type="predicted"/>
<organism evidence="3 4">
    <name type="scientific">Collybia nuda</name>
    <dbReference type="NCBI Taxonomy" id="64659"/>
    <lineage>
        <taxon>Eukaryota</taxon>
        <taxon>Fungi</taxon>
        <taxon>Dikarya</taxon>
        <taxon>Basidiomycota</taxon>
        <taxon>Agaricomycotina</taxon>
        <taxon>Agaricomycetes</taxon>
        <taxon>Agaricomycetidae</taxon>
        <taxon>Agaricales</taxon>
        <taxon>Tricholomatineae</taxon>
        <taxon>Clitocybaceae</taxon>
        <taxon>Collybia</taxon>
    </lineage>
</organism>
<accession>A0A9P5YIU1</accession>
<sequence>MPRASPTHELTGLIKIGEEFTTTVILVVTFTFFYGVLILLFSHFTVSFLRKDVSTRAQKLMLLESCLTVLFATVAEGAVIERIRVLVYLVFSKYHDLSMADKLRFVYNETRAPDIVFIWATSFEVIISDGIVVWRASALLQNRRWLTTVPLLLLVLSAAMYLMPLISMIIISETTPFIDITCAAAIGLSVGTNIVSTSLIGYIYWLHREDMAIWFSDRKRKTQGECALAILVESGVIFCVFQIAFFALEFPTIEDPGRRYAEKLFKTIYFGFVTIYPTLVVALVNSQRTFDHTSFSNVSLSLPQNHGALGRKIVSPQTLEHISFAAPGSSTGSGELNATTKEKQSL</sequence>
<reference evidence="3" key="1">
    <citation type="submission" date="2020-11" db="EMBL/GenBank/DDBJ databases">
        <authorList>
            <consortium name="DOE Joint Genome Institute"/>
            <person name="Ahrendt S."/>
            <person name="Riley R."/>
            <person name="Andreopoulos W."/>
            <person name="Labutti K."/>
            <person name="Pangilinan J."/>
            <person name="Ruiz-Duenas F.J."/>
            <person name="Barrasa J.M."/>
            <person name="Sanchez-Garcia M."/>
            <person name="Camarero S."/>
            <person name="Miyauchi S."/>
            <person name="Serrano A."/>
            <person name="Linde D."/>
            <person name="Babiker R."/>
            <person name="Drula E."/>
            <person name="Ayuso-Fernandez I."/>
            <person name="Pacheco R."/>
            <person name="Padilla G."/>
            <person name="Ferreira P."/>
            <person name="Barriuso J."/>
            <person name="Kellner H."/>
            <person name="Castanera R."/>
            <person name="Alfaro M."/>
            <person name="Ramirez L."/>
            <person name="Pisabarro A.G."/>
            <person name="Kuo A."/>
            <person name="Tritt A."/>
            <person name="Lipzen A."/>
            <person name="He G."/>
            <person name="Yan M."/>
            <person name="Ng V."/>
            <person name="Cullen D."/>
            <person name="Martin F."/>
            <person name="Rosso M.-N."/>
            <person name="Henrissat B."/>
            <person name="Hibbett D."/>
            <person name="Martinez A.T."/>
            <person name="Grigoriev I.V."/>
        </authorList>
    </citation>
    <scope>NUCLEOTIDE SEQUENCE</scope>
    <source>
        <strain evidence="3">CBS 247.69</strain>
    </source>
</reference>
<keyword evidence="2" id="KW-1133">Transmembrane helix</keyword>
<feature type="compositionally biased region" description="Polar residues" evidence="1">
    <location>
        <begin position="328"/>
        <end position="339"/>
    </location>
</feature>
<keyword evidence="4" id="KW-1185">Reference proteome</keyword>
<feature type="region of interest" description="Disordered" evidence="1">
    <location>
        <begin position="326"/>
        <end position="346"/>
    </location>
</feature>
<feature type="transmembrane region" description="Helical" evidence="2">
    <location>
        <begin position="177"/>
        <end position="205"/>
    </location>
</feature>
<dbReference type="AlphaFoldDB" id="A0A9P5YIU1"/>
<keyword evidence="2" id="KW-0812">Transmembrane</keyword>
<dbReference type="EMBL" id="MU150229">
    <property type="protein sequence ID" value="KAF9469466.1"/>
    <property type="molecule type" value="Genomic_DNA"/>
</dbReference>
<gene>
    <name evidence="3" type="ORF">BDZ94DRAFT_1303183</name>
</gene>